<evidence type="ECO:0000256" key="7">
    <source>
        <dbReference type="SAM" id="SignalP"/>
    </source>
</evidence>
<accession>A0A9W6N529</accession>
<evidence type="ECO:0008006" key="10">
    <source>
        <dbReference type="Google" id="ProtNLM"/>
    </source>
</evidence>
<feature type="transmembrane region" description="Helical" evidence="6">
    <location>
        <begin position="106"/>
        <end position="123"/>
    </location>
</feature>
<feature type="transmembrane region" description="Helical" evidence="6">
    <location>
        <begin position="175"/>
        <end position="198"/>
    </location>
</feature>
<reference evidence="8" key="1">
    <citation type="journal article" date="2014" name="Int. J. Syst. Evol. Microbiol.">
        <title>Complete genome sequence of Corynebacterium casei LMG S-19264T (=DSM 44701T), isolated from a smear-ripened cheese.</title>
        <authorList>
            <consortium name="US DOE Joint Genome Institute (JGI-PGF)"/>
            <person name="Walter F."/>
            <person name="Albersmeier A."/>
            <person name="Kalinowski J."/>
            <person name="Ruckert C."/>
        </authorList>
    </citation>
    <scope>NUCLEOTIDE SEQUENCE</scope>
    <source>
        <strain evidence="8">VKM B-2555</strain>
    </source>
</reference>
<feature type="transmembrane region" description="Helical" evidence="6">
    <location>
        <begin position="135"/>
        <end position="155"/>
    </location>
</feature>
<feature type="transmembrane region" description="Helical" evidence="6">
    <location>
        <begin position="67"/>
        <end position="86"/>
    </location>
</feature>
<feature type="transmembrane region" description="Helical" evidence="6">
    <location>
        <begin position="36"/>
        <end position="55"/>
    </location>
</feature>
<evidence type="ECO:0000313" key="8">
    <source>
        <dbReference type="EMBL" id="GLK77938.1"/>
    </source>
</evidence>
<feature type="signal peptide" evidence="7">
    <location>
        <begin position="1"/>
        <end position="17"/>
    </location>
</feature>
<evidence type="ECO:0000313" key="9">
    <source>
        <dbReference type="Proteomes" id="UP001143364"/>
    </source>
</evidence>
<evidence type="ECO:0000256" key="1">
    <source>
        <dbReference type="ARBA" id="ARBA00004651"/>
    </source>
</evidence>
<dbReference type="Pfam" id="PF09678">
    <property type="entry name" value="Caa3_CtaG"/>
    <property type="match status" value="1"/>
</dbReference>
<keyword evidence="4 6" id="KW-1133">Transmembrane helix</keyword>
<comment type="caution">
    <text evidence="8">The sequence shown here is derived from an EMBL/GenBank/DDBJ whole genome shotgun (WGS) entry which is preliminary data.</text>
</comment>
<proteinExistence type="predicted"/>
<keyword evidence="3 6" id="KW-0812">Transmembrane</keyword>
<dbReference type="InterPro" id="IPR019108">
    <property type="entry name" value="Caa3_assmbl_CtaG-rel"/>
</dbReference>
<keyword evidence="2" id="KW-1003">Cell membrane</keyword>
<protein>
    <recommendedName>
        <fullName evidence="10">Cytochrome c oxidase assembly protein</fullName>
    </recommendedName>
</protein>
<evidence type="ECO:0000256" key="3">
    <source>
        <dbReference type="ARBA" id="ARBA00022692"/>
    </source>
</evidence>
<evidence type="ECO:0000256" key="4">
    <source>
        <dbReference type="ARBA" id="ARBA00022989"/>
    </source>
</evidence>
<dbReference type="Proteomes" id="UP001143364">
    <property type="component" value="Unassembled WGS sequence"/>
</dbReference>
<gene>
    <name evidence="8" type="ORF">GCM10008171_31920</name>
</gene>
<name>A0A9W6N529_9HYPH</name>
<keyword evidence="5 6" id="KW-0472">Membrane</keyword>
<reference evidence="8" key="2">
    <citation type="submission" date="2023-01" db="EMBL/GenBank/DDBJ databases">
        <authorList>
            <person name="Sun Q."/>
            <person name="Evtushenko L."/>
        </authorList>
    </citation>
    <scope>NUCLEOTIDE SEQUENCE</scope>
    <source>
        <strain evidence="8">VKM B-2555</strain>
    </source>
</reference>
<dbReference type="EMBL" id="BSFK01000016">
    <property type="protein sequence ID" value="GLK77938.1"/>
    <property type="molecule type" value="Genomic_DNA"/>
</dbReference>
<dbReference type="RefSeq" id="WP_271205765.1">
    <property type="nucleotide sequence ID" value="NZ_BSFK01000016.1"/>
</dbReference>
<keyword evidence="9" id="KW-1185">Reference proteome</keyword>
<keyword evidence="7" id="KW-0732">Signal</keyword>
<evidence type="ECO:0000256" key="6">
    <source>
        <dbReference type="SAM" id="Phobius"/>
    </source>
</evidence>
<organism evidence="8 9">
    <name type="scientific">Methylopila jiangsuensis</name>
    <dbReference type="NCBI Taxonomy" id="586230"/>
    <lineage>
        <taxon>Bacteria</taxon>
        <taxon>Pseudomonadati</taxon>
        <taxon>Pseudomonadota</taxon>
        <taxon>Alphaproteobacteria</taxon>
        <taxon>Hyphomicrobiales</taxon>
        <taxon>Methylopilaceae</taxon>
        <taxon>Methylopila</taxon>
    </lineage>
</organism>
<dbReference type="AlphaFoldDB" id="A0A9W6N529"/>
<evidence type="ECO:0000256" key="5">
    <source>
        <dbReference type="ARBA" id="ARBA00023136"/>
    </source>
</evidence>
<dbReference type="GO" id="GO:0005886">
    <property type="term" value="C:plasma membrane"/>
    <property type="evidence" value="ECO:0007669"/>
    <property type="project" value="UniProtKB-SubCell"/>
</dbReference>
<feature type="chain" id="PRO_5040766572" description="Cytochrome c oxidase assembly protein" evidence="7">
    <location>
        <begin position="18"/>
        <end position="213"/>
    </location>
</feature>
<evidence type="ECO:0000256" key="2">
    <source>
        <dbReference type="ARBA" id="ARBA00022475"/>
    </source>
</evidence>
<comment type="subcellular location">
    <subcellularLocation>
        <location evidence="1">Cell membrane</location>
        <topology evidence="1">Multi-pass membrane protein</topology>
    </subcellularLocation>
</comment>
<sequence length="213" mass="21681">MSRAAAMLLGFGLAVLAAAWAPGTEAALGGGFAAHMIRHMAVVAVAAPLIALALAGSRLDPTGRAPALFAAVPASLFELLAVWGWHAPGAHDLARASMTAFAAEQATFLFAGLWLWLACFGRAGAADMSRAGQGVLAMLLTSIHMTLLGVLLATTTRPLYDPALCGGASLLGQQHLGGVIMLLVGGGVYFAAGLTLAARLLREDVLVPGDDAR</sequence>